<sequence length="253" mass="29916">MILDNLYNLMNLALEITNLDEWSNKLLQGQEIDIESIFEGIEVEIQSNLLGQNLIYKEDVIRTYITSISKINAEILELDYTDEFKNPHFEIALNNIKKLYQDVVDSICMTCVLETIDLIKIVNTNHYAYSNIDISIYNDEVSNSKLNQIKMVKTAQTSLKEYFDENEYFLLFEYLLKNFSTKFSDFNKISCIYRLMIEDKLMNKELRAERLKNLLYKQPYNVKEIKHSLMQKVALSDIITKHYYTLKDEFLSK</sequence>
<dbReference type="STRING" id="1453498.LG45_00600"/>
<name>A0A095V383_9FLAO</name>
<dbReference type="Proteomes" id="UP000029554">
    <property type="component" value="Unassembled WGS sequence"/>
</dbReference>
<accession>A0A095V383</accession>
<evidence type="ECO:0000313" key="2">
    <source>
        <dbReference type="Proteomes" id="UP000029554"/>
    </source>
</evidence>
<dbReference type="AlphaFoldDB" id="A0A095V383"/>
<proteinExistence type="predicted"/>
<dbReference type="RefSeq" id="WP_035123396.1">
    <property type="nucleotide sequence ID" value="NZ_JRHH01000001.1"/>
</dbReference>
<comment type="caution">
    <text evidence="1">The sequence shown here is derived from an EMBL/GenBank/DDBJ whole genome shotgun (WGS) entry which is preliminary data.</text>
</comment>
<organism evidence="1 2">
    <name type="scientific">Flavobacterium aquatile LMG 4008 = ATCC 11947</name>
    <dbReference type="NCBI Taxonomy" id="1453498"/>
    <lineage>
        <taxon>Bacteria</taxon>
        <taxon>Pseudomonadati</taxon>
        <taxon>Bacteroidota</taxon>
        <taxon>Flavobacteriia</taxon>
        <taxon>Flavobacteriales</taxon>
        <taxon>Flavobacteriaceae</taxon>
        <taxon>Flavobacterium</taxon>
    </lineage>
</organism>
<evidence type="ECO:0000313" key="1">
    <source>
        <dbReference type="EMBL" id="KGD69315.1"/>
    </source>
</evidence>
<protein>
    <submittedName>
        <fullName evidence="1">Uncharacterized protein</fullName>
    </submittedName>
</protein>
<reference evidence="1 2" key="1">
    <citation type="submission" date="2014-09" db="EMBL/GenBank/DDBJ databases">
        <title>Whole Genome Shotgun of Flavobacterium aquatile LMG 4008.</title>
        <authorList>
            <person name="Gale A.N."/>
            <person name="Pipes S.E."/>
            <person name="Newman J.D."/>
        </authorList>
    </citation>
    <scope>NUCLEOTIDE SEQUENCE [LARGE SCALE GENOMIC DNA]</scope>
    <source>
        <strain evidence="1 2">LMG 4008</strain>
    </source>
</reference>
<dbReference type="OrthoDB" id="9989439at2"/>
<gene>
    <name evidence="1" type="ORF">LG45_00600</name>
</gene>
<keyword evidence="2" id="KW-1185">Reference proteome</keyword>
<dbReference type="EMBL" id="JRHH01000001">
    <property type="protein sequence ID" value="KGD69315.1"/>
    <property type="molecule type" value="Genomic_DNA"/>
</dbReference>